<feature type="domain" description="DDE Tnp4" evidence="8">
    <location>
        <begin position="199"/>
        <end position="353"/>
    </location>
</feature>
<gene>
    <name evidence="10" type="ORF">KUF71_017495</name>
</gene>
<evidence type="ECO:0000256" key="7">
    <source>
        <dbReference type="ARBA" id="ARBA00023242"/>
    </source>
</evidence>
<sequence>MLSTRDMGVLKKRIPGRCSSYRWRAVAKVKCALLLRLWESRRRLVLSKSRPCNPSKFWVRPFLKLHDKMGPWCSTIPIMKEQDPDMFYSMFRMTPDAFDELLALVETHLIKKSMRKAVPPGERLAITLRYLATGQSFVQLMQYFMVGQQTISNIVFETTSVIWTVLEPLVFETPTEDTWLRVAAEFEAMWQLPHCIGAVDGKHIRLQQPALSGSQHFNYKGFHSVILMVVADAKSKILIADAGASGRRGDGNVFHRSSLGRRVRHKALNIPPPCPVEGVETATTPFFFVGDAAFGRSLNMKKNFFHYRISRARKNVENTFGILRKRFEILDKPIQTDIVCVTSTVLACCALHNYHMQDVKSVPPKRKREVRGKYCDMVGEEGEVIYGRYSNEDPRLRSEVAGVVDEYGEDSERSKEDFIESLVSYFVENPLPWQLQSAFLL</sequence>
<comment type="caution">
    <text evidence="10">The sequence shown here is derived from an EMBL/GenBank/DDBJ whole genome shotgun (WGS) entry which is preliminary data.</text>
</comment>
<dbReference type="InterPro" id="IPR058353">
    <property type="entry name" value="DUF8040"/>
</dbReference>
<comment type="similarity">
    <text evidence="3">Belongs to the HARBI1 family.</text>
</comment>
<evidence type="ECO:0000256" key="4">
    <source>
        <dbReference type="ARBA" id="ARBA00022722"/>
    </source>
</evidence>
<evidence type="ECO:0000256" key="1">
    <source>
        <dbReference type="ARBA" id="ARBA00001968"/>
    </source>
</evidence>
<organism evidence="10 11">
    <name type="scientific">Frankliniella fusca</name>
    <dbReference type="NCBI Taxonomy" id="407009"/>
    <lineage>
        <taxon>Eukaryota</taxon>
        <taxon>Metazoa</taxon>
        <taxon>Ecdysozoa</taxon>
        <taxon>Arthropoda</taxon>
        <taxon>Hexapoda</taxon>
        <taxon>Insecta</taxon>
        <taxon>Pterygota</taxon>
        <taxon>Neoptera</taxon>
        <taxon>Paraneoptera</taxon>
        <taxon>Thysanoptera</taxon>
        <taxon>Terebrantia</taxon>
        <taxon>Thripoidea</taxon>
        <taxon>Thripidae</taxon>
        <taxon>Frankliniella</taxon>
    </lineage>
</organism>
<accession>A0AAE1I7C4</accession>
<evidence type="ECO:0000313" key="11">
    <source>
        <dbReference type="Proteomes" id="UP001219518"/>
    </source>
</evidence>
<evidence type="ECO:0000259" key="9">
    <source>
        <dbReference type="Pfam" id="PF26138"/>
    </source>
</evidence>
<dbReference type="InterPro" id="IPR027806">
    <property type="entry name" value="HARBI1_dom"/>
</dbReference>
<dbReference type="AlphaFoldDB" id="A0AAE1I7C4"/>
<dbReference type="GO" id="GO:0005634">
    <property type="term" value="C:nucleus"/>
    <property type="evidence" value="ECO:0007669"/>
    <property type="project" value="UniProtKB-SubCell"/>
</dbReference>
<dbReference type="PANTHER" id="PTHR22930">
    <property type="match status" value="1"/>
</dbReference>
<dbReference type="Proteomes" id="UP001219518">
    <property type="component" value="Unassembled WGS sequence"/>
</dbReference>
<dbReference type="GO" id="GO:0004518">
    <property type="term" value="F:nuclease activity"/>
    <property type="evidence" value="ECO:0007669"/>
    <property type="project" value="UniProtKB-KW"/>
</dbReference>
<dbReference type="InterPro" id="IPR045249">
    <property type="entry name" value="HARBI1-like"/>
</dbReference>
<evidence type="ECO:0000259" key="8">
    <source>
        <dbReference type="Pfam" id="PF13359"/>
    </source>
</evidence>
<protein>
    <submittedName>
        <fullName evidence="10">Protein ALP1-like</fullName>
    </submittedName>
</protein>
<dbReference type="Pfam" id="PF13359">
    <property type="entry name" value="DDE_Tnp_4"/>
    <property type="match status" value="1"/>
</dbReference>
<evidence type="ECO:0000256" key="2">
    <source>
        <dbReference type="ARBA" id="ARBA00004123"/>
    </source>
</evidence>
<dbReference type="EMBL" id="JAHWGI010001443">
    <property type="protein sequence ID" value="KAK3933234.1"/>
    <property type="molecule type" value="Genomic_DNA"/>
</dbReference>
<keyword evidence="6" id="KW-0378">Hydrolase</keyword>
<reference evidence="10" key="1">
    <citation type="submission" date="2021-07" db="EMBL/GenBank/DDBJ databases">
        <authorList>
            <person name="Catto M.A."/>
            <person name="Jacobson A."/>
            <person name="Kennedy G."/>
            <person name="Labadie P."/>
            <person name="Hunt B.G."/>
            <person name="Srinivasan R."/>
        </authorList>
    </citation>
    <scope>NUCLEOTIDE SEQUENCE</scope>
    <source>
        <strain evidence="10">PL_HMW_Pooled</strain>
        <tissue evidence="10">Head</tissue>
    </source>
</reference>
<evidence type="ECO:0000256" key="6">
    <source>
        <dbReference type="ARBA" id="ARBA00022801"/>
    </source>
</evidence>
<name>A0AAE1I7C4_9NEOP</name>
<reference evidence="10" key="2">
    <citation type="journal article" date="2023" name="BMC Genomics">
        <title>Pest status, molecular evolution, and epigenetic factors derived from the genome assembly of Frankliniella fusca, a thysanopteran phytovirus vector.</title>
        <authorList>
            <person name="Catto M.A."/>
            <person name="Labadie P.E."/>
            <person name="Jacobson A.L."/>
            <person name="Kennedy G.G."/>
            <person name="Srinivasan R."/>
            <person name="Hunt B.G."/>
        </authorList>
    </citation>
    <scope>NUCLEOTIDE SEQUENCE</scope>
    <source>
        <strain evidence="10">PL_HMW_Pooled</strain>
    </source>
</reference>
<keyword evidence="11" id="KW-1185">Reference proteome</keyword>
<keyword evidence="4" id="KW-0540">Nuclease</keyword>
<dbReference type="Pfam" id="PF26138">
    <property type="entry name" value="DUF8040"/>
    <property type="match status" value="1"/>
</dbReference>
<dbReference type="PANTHER" id="PTHR22930:SF269">
    <property type="entry name" value="NUCLEASE HARBI1-LIKE PROTEIN"/>
    <property type="match status" value="1"/>
</dbReference>
<dbReference type="GO" id="GO:0016787">
    <property type="term" value="F:hydrolase activity"/>
    <property type="evidence" value="ECO:0007669"/>
    <property type="project" value="UniProtKB-KW"/>
</dbReference>
<evidence type="ECO:0000256" key="3">
    <source>
        <dbReference type="ARBA" id="ARBA00006958"/>
    </source>
</evidence>
<feature type="domain" description="DUF8040" evidence="9">
    <location>
        <begin position="81"/>
        <end position="159"/>
    </location>
</feature>
<keyword evidence="5" id="KW-0479">Metal-binding</keyword>
<evidence type="ECO:0000313" key="10">
    <source>
        <dbReference type="EMBL" id="KAK3933234.1"/>
    </source>
</evidence>
<dbReference type="GO" id="GO:0046872">
    <property type="term" value="F:metal ion binding"/>
    <property type="evidence" value="ECO:0007669"/>
    <property type="project" value="UniProtKB-KW"/>
</dbReference>
<keyword evidence="7" id="KW-0539">Nucleus</keyword>
<proteinExistence type="inferred from homology"/>
<comment type="subcellular location">
    <subcellularLocation>
        <location evidence="2">Nucleus</location>
    </subcellularLocation>
</comment>
<evidence type="ECO:0000256" key="5">
    <source>
        <dbReference type="ARBA" id="ARBA00022723"/>
    </source>
</evidence>
<comment type="cofactor">
    <cofactor evidence="1">
        <name>a divalent metal cation</name>
        <dbReference type="ChEBI" id="CHEBI:60240"/>
    </cofactor>
</comment>